<accession>A0A218Z698</accession>
<dbReference type="OrthoDB" id="10069349at2759"/>
<evidence type="ECO:0000313" key="2">
    <source>
        <dbReference type="Proteomes" id="UP000242519"/>
    </source>
</evidence>
<name>A0A218Z698_9HELO</name>
<organism evidence="1 2">
    <name type="scientific">Diplocarpon coronariae</name>
    <dbReference type="NCBI Taxonomy" id="2795749"/>
    <lineage>
        <taxon>Eukaryota</taxon>
        <taxon>Fungi</taxon>
        <taxon>Dikarya</taxon>
        <taxon>Ascomycota</taxon>
        <taxon>Pezizomycotina</taxon>
        <taxon>Leotiomycetes</taxon>
        <taxon>Helotiales</taxon>
        <taxon>Drepanopezizaceae</taxon>
        <taxon>Diplocarpon</taxon>
    </lineage>
</organism>
<reference evidence="1 2" key="1">
    <citation type="submission" date="2017-04" db="EMBL/GenBank/DDBJ databases">
        <title>Draft genome sequence of Marssonina coronaria NL1: causal agent of apple blotch.</title>
        <authorList>
            <person name="Cheng Q."/>
        </authorList>
    </citation>
    <scope>NUCLEOTIDE SEQUENCE [LARGE SCALE GENOMIC DNA]</scope>
    <source>
        <strain evidence="1 2">NL1</strain>
    </source>
</reference>
<dbReference type="SUPFAM" id="SSF53300">
    <property type="entry name" value="vWA-like"/>
    <property type="match status" value="1"/>
</dbReference>
<sequence length="214" mass="23742">MSQKTTHAIKNSRHEVNRMRADGDTAQWDAVALANVQLVEYGRKFPDAQKRIICLSDGEDTTSSQKVAALCTSLLENHVIVDSICLGNEDNQDLRTVSYLTGGYKFQPESSEQAMAILEVEPVLSQLERPPIVVPTHSQSHPYDANLRFLFTRDEASPEVVAADIFPRGKELANIHDYFVQISSMSTTPQPAPVNTRTSRILTEIRSVAANPHP</sequence>
<dbReference type="EMBL" id="MZNU01000177">
    <property type="protein sequence ID" value="OWP03292.1"/>
    <property type="molecule type" value="Genomic_DNA"/>
</dbReference>
<gene>
    <name evidence="1" type="ORF">B2J93_3024</name>
</gene>
<protein>
    <recommendedName>
        <fullName evidence="3">VWFA domain-containing protein</fullName>
    </recommendedName>
</protein>
<dbReference type="InParanoid" id="A0A218Z698"/>
<evidence type="ECO:0000313" key="1">
    <source>
        <dbReference type="EMBL" id="OWP03292.1"/>
    </source>
</evidence>
<dbReference type="Proteomes" id="UP000242519">
    <property type="component" value="Unassembled WGS sequence"/>
</dbReference>
<comment type="caution">
    <text evidence="1">The sequence shown here is derived from an EMBL/GenBank/DDBJ whole genome shotgun (WGS) entry which is preliminary data.</text>
</comment>
<dbReference type="STRING" id="503106.A0A218Z698"/>
<dbReference type="Gene3D" id="3.40.50.410">
    <property type="entry name" value="von Willebrand factor, type A domain"/>
    <property type="match status" value="1"/>
</dbReference>
<dbReference type="AlphaFoldDB" id="A0A218Z698"/>
<proteinExistence type="predicted"/>
<keyword evidence="2" id="KW-1185">Reference proteome</keyword>
<dbReference type="InterPro" id="IPR036465">
    <property type="entry name" value="vWFA_dom_sf"/>
</dbReference>
<evidence type="ECO:0008006" key="3">
    <source>
        <dbReference type="Google" id="ProtNLM"/>
    </source>
</evidence>